<dbReference type="EMBL" id="QKWW01000058">
    <property type="protein sequence ID" value="PZT53910.1"/>
    <property type="molecule type" value="Genomic_DNA"/>
</dbReference>
<dbReference type="AlphaFoldDB" id="A0A2W6P2F1"/>
<proteinExistence type="predicted"/>
<accession>A0A2W6P2F1</accession>
<name>A0A2W6P2F1_9BACL</name>
<evidence type="ECO:0000313" key="1">
    <source>
        <dbReference type="EMBL" id="PZT53910.1"/>
    </source>
</evidence>
<comment type="caution">
    <text evidence="1">The sequence shown here is derived from an EMBL/GenBank/DDBJ whole genome shotgun (WGS) entry which is preliminary data.</text>
</comment>
<evidence type="ECO:0000313" key="2">
    <source>
        <dbReference type="Proteomes" id="UP000249204"/>
    </source>
</evidence>
<dbReference type="Proteomes" id="UP000249204">
    <property type="component" value="Unassembled WGS sequence"/>
</dbReference>
<reference evidence="1 2" key="1">
    <citation type="submission" date="2018-06" db="EMBL/GenBank/DDBJ databases">
        <title>Isolation of heavy metals resistant Paenibacillus silvae NC2 from Gold-Copper mine in ZiJin, China.</title>
        <authorList>
            <person name="Xu J."/>
            <person name="Mazhar H.S."/>
            <person name="Rensing C."/>
        </authorList>
    </citation>
    <scope>NUCLEOTIDE SEQUENCE [LARGE SCALE GENOMIC DNA]</scope>
    <source>
        <strain evidence="1 2">NC2</strain>
    </source>
</reference>
<organism evidence="1 2">
    <name type="scientific">Paenibacillus silvae</name>
    <dbReference type="NCBI Taxonomy" id="1325358"/>
    <lineage>
        <taxon>Bacteria</taxon>
        <taxon>Bacillati</taxon>
        <taxon>Bacillota</taxon>
        <taxon>Bacilli</taxon>
        <taxon>Bacillales</taxon>
        <taxon>Paenibacillaceae</taxon>
        <taxon>Paenibacillus</taxon>
    </lineage>
</organism>
<protein>
    <submittedName>
        <fullName evidence="1">Uncharacterized protein</fullName>
    </submittedName>
</protein>
<gene>
    <name evidence="1" type="ORF">DN757_19610</name>
</gene>
<sequence length="82" mass="9695">MCKAFLKFVLTSYLILYIIKYKFSFWRHALNEKVGSWIQNDKRVRDGGSLIESVCEQGTREHEWTRKSGLEQTIYCCLTQAK</sequence>